<keyword evidence="1" id="KW-0813">Transport</keyword>
<protein>
    <submittedName>
        <fullName evidence="7">4Fe-4S ferredoxin iron-sulfur binding domain protein</fullName>
    </submittedName>
</protein>
<evidence type="ECO:0000256" key="2">
    <source>
        <dbReference type="ARBA" id="ARBA00022723"/>
    </source>
</evidence>
<dbReference type="GO" id="GO:0051536">
    <property type="term" value="F:iron-sulfur cluster binding"/>
    <property type="evidence" value="ECO:0007669"/>
    <property type="project" value="UniProtKB-KW"/>
</dbReference>
<keyword evidence="3" id="KW-0249">Electron transport</keyword>
<dbReference type="InterPro" id="IPR012206">
    <property type="entry name" value="Fd_FixX"/>
</dbReference>
<dbReference type="Proteomes" id="UP000192050">
    <property type="component" value="Chromosome"/>
</dbReference>
<reference evidence="7 8" key="1">
    <citation type="submission" date="2011-10" db="EMBL/GenBank/DDBJ databases">
        <title>Metabolic and evolutionary patterns in the extreme acidophile Ferroplasma acidiphilum.</title>
        <authorList>
            <person name="Golyshina O.V."/>
            <person name="Kozyavkin S.A."/>
            <person name="Tatusov R.L."/>
            <person name="Slesarev A.I."/>
            <person name="Golyshin P.N."/>
        </authorList>
    </citation>
    <scope>NUCLEOTIDE SEQUENCE [LARGE SCALE GENOMIC DNA]</scope>
    <source>
        <strain evidence="8">Y</strain>
    </source>
</reference>
<dbReference type="Gene3D" id="3.30.70.20">
    <property type="match status" value="1"/>
</dbReference>
<dbReference type="PROSITE" id="PS51379">
    <property type="entry name" value="4FE4S_FER_2"/>
    <property type="match status" value="2"/>
</dbReference>
<organism evidence="7 8">
    <name type="scientific">Ferroplasma acidiphilum</name>
    <dbReference type="NCBI Taxonomy" id="74969"/>
    <lineage>
        <taxon>Archaea</taxon>
        <taxon>Methanobacteriati</taxon>
        <taxon>Thermoplasmatota</taxon>
        <taxon>Thermoplasmata</taxon>
        <taxon>Thermoplasmatales</taxon>
        <taxon>Ferroplasmaceae</taxon>
        <taxon>Ferroplasma</taxon>
    </lineage>
</organism>
<evidence type="ECO:0000256" key="1">
    <source>
        <dbReference type="ARBA" id="ARBA00022448"/>
    </source>
</evidence>
<keyword evidence="2" id="KW-0479">Metal-binding</keyword>
<dbReference type="OrthoDB" id="7950at2157"/>
<dbReference type="STRING" id="74969.FAD_1661"/>
<evidence type="ECO:0000256" key="3">
    <source>
        <dbReference type="ARBA" id="ARBA00022982"/>
    </source>
</evidence>
<sequence>MDLIKRLGLNKNEVGNQSHIEVNTDMCKICVDKPCIKVCPAGTYEEDKENGISVHYERCLECGAALYACPFGALQFKYPEKGVSYIYG</sequence>
<keyword evidence="8" id="KW-1185">Reference proteome</keyword>
<evidence type="ECO:0000256" key="4">
    <source>
        <dbReference type="ARBA" id="ARBA00023004"/>
    </source>
</evidence>
<evidence type="ECO:0000313" key="8">
    <source>
        <dbReference type="Proteomes" id="UP000192050"/>
    </source>
</evidence>
<evidence type="ECO:0000313" key="7">
    <source>
        <dbReference type="EMBL" id="ARD85505.1"/>
    </source>
</evidence>
<dbReference type="KEGG" id="fai:FAD_1661"/>
<dbReference type="PANTHER" id="PTHR43082:SF3">
    <property type="entry name" value="FERREDOXIN-LIKE PROTEIN YDIT"/>
    <property type="match status" value="1"/>
</dbReference>
<name>A0A1V0N5Y4_9ARCH</name>
<dbReference type="GO" id="GO:0005506">
    <property type="term" value="F:iron ion binding"/>
    <property type="evidence" value="ECO:0007669"/>
    <property type="project" value="InterPro"/>
</dbReference>
<dbReference type="InterPro" id="IPR017896">
    <property type="entry name" value="4Fe4S_Fe-S-bd"/>
</dbReference>
<dbReference type="AlphaFoldDB" id="A0A1V0N5Y4"/>
<gene>
    <name evidence="7" type="ORF">FAD_1661</name>
</gene>
<keyword evidence="5" id="KW-0411">Iron-sulfur</keyword>
<accession>A0A1V0N5Y4</accession>
<feature type="domain" description="4Fe-4S ferredoxin-type" evidence="6">
    <location>
        <begin position="50"/>
        <end position="79"/>
    </location>
</feature>
<dbReference type="PANTHER" id="PTHR43082">
    <property type="entry name" value="FERREDOXIN-LIKE"/>
    <property type="match status" value="1"/>
</dbReference>
<dbReference type="EMBL" id="CP015363">
    <property type="protein sequence ID" value="ARD85505.1"/>
    <property type="molecule type" value="Genomic_DNA"/>
</dbReference>
<dbReference type="SUPFAM" id="SSF54862">
    <property type="entry name" value="4Fe-4S ferredoxins"/>
    <property type="match status" value="1"/>
</dbReference>
<evidence type="ECO:0000259" key="6">
    <source>
        <dbReference type="PROSITE" id="PS51379"/>
    </source>
</evidence>
<dbReference type="Pfam" id="PF13237">
    <property type="entry name" value="Fer4_10"/>
    <property type="match status" value="1"/>
</dbReference>
<keyword evidence="4" id="KW-0408">Iron</keyword>
<evidence type="ECO:0000256" key="5">
    <source>
        <dbReference type="ARBA" id="ARBA00023014"/>
    </source>
</evidence>
<feature type="domain" description="4Fe-4S ferredoxin-type" evidence="6">
    <location>
        <begin position="18"/>
        <end position="49"/>
    </location>
</feature>
<proteinExistence type="predicted"/>